<gene>
    <name evidence="1" type="ORF">K3G42_014929</name>
</gene>
<name>A0ACB8EX68_9SAUR</name>
<evidence type="ECO:0000313" key="1">
    <source>
        <dbReference type="EMBL" id="KAH7997350.1"/>
    </source>
</evidence>
<comment type="caution">
    <text evidence="1">The sequence shown here is derived from an EMBL/GenBank/DDBJ whole genome shotgun (WGS) entry which is preliminary data.</text>
</comment>
<sequence length="664" mass="71505">MQGLRLPPLACWRLLRLGPRAQRSGGVSALGHPPLQPLGTRLYAAQAAEAVLDKSGAHVASSQTASEKKSLHDSRVLWESKSFAVGMFKGQINTEQVFPFPSALSEEQAQTLQELVGPVSRFFEEVNDPAKNDVLEQVEERTMQGLKELGAFGLQIPVHLGGLGLSNTQYARLVEIVGMHDLGVGITLGAHQSIGFKGILLFGTPEQKEKYLPKLASGETIAAFCLTEPASGSDAASIRTTAELSPCGTFYTLNGGKIWISNGGIAEIFTVFAKTPLKDEATGEVKDKITAFIVERAFGGVTHGPPEKKMGIKASNTAEVHFDAVRVPVENVLGAPGAGFKVAMNILNNGRFGMAAALAGTMRGVISQAVAHAANRTQFGDKIYNFGAIQEKLARMALLQYVTESMAYMISANMDQGASDFQIEAAISKIFGSEAAWTVTDECIQLMGGMGFMKDAGVERVMRDLRIFRIFEGTNDILRLFVALNGFQNAGNQMRGLQKAIKNPLGNAGLIVSEVSKRMRRRAGFGTGITLSAVVHPSLNSSAERTVQAIDLFAGAVEEQLLKHGKKIIDEQFVLKRIADGAIDLYAMVVVLSRASRSLEQGHPTAQHEKVLCDTWCTEAADRVTQNLTSLRADSTRQLFKNLRSISKAVVENEGVVSPHPLGI</sequence>
<proteinExistence type="predicted"/>
<dbReference type="Proteomes" id="UP000827872">
    <property type="component" value="Linkage Group LG15"/>
</dbReference>
<accession>A0ACB8EX68</accession>
<reference evidence="1" key="1">
    <citation type="submission" date="2021-08" db="EMBL/GenBank/DDBJ databases">
        <title>The first chromosome-level gecko genome reveals the dynamic sex chromosomes of Neotropical dwarf geckos (Sphaerodactylidae: Sphaerodactylus).</title>
        <authorList>
            <person name="Pinto B.J."/>
            <person name="Keating S.E."/>
            <person name="Gamble T."/>
        </authorList>
    </citation>
    <scope>NUCLEOTIDE SEQUENCE</scope>
    <source>
        <strain evidence="1">TG3544</strain>
    </source>
</reference>
<keyword evidence="2" id="KW-1185">Reference proteome</keyword>
<dbReference type="EMBL" id="CM037628">
    <property type="protein sequence ID" value="KAH7997350.1"/>
    <property type="molecule type" value="Genomic_DNA"/>
</dbReference>
<organism evidence="1 2">
    <name type="scientific">Sphaerodactylus townsendi</name>
    <dbReference type="NCBI Taxonomy" id="933632"/>
    <lineage>
        <taxon>Eukaryota</taxon>
        <taxon>Metazoa</taxon>
        <taxon>Chordata</taxon>
        <taxon>Craniata</taxon>
        <taxon>Vertebrata</taxon>
        <taxon>Euteleostomi</taxon>
        <taxon>Lepidosauria</taxon>
        <taxon>Squamata</taxon>
        <taxon>Bifurcata</taxon>
        <taxon>Gekkota</taxon>
        <taxon>Sphaerodactylidae</taxon>
        <taxon>Sphaerodactylus</taxon>
    </lineage>
</organism>
<evidence type="ECO:0000313" key="2">
    <source>
        <dbReference type="Proteomes" id="UP000827872"/>
    </source>
</evidence>
<protein>
    <submittedName>
        <fullName evidence="1">Uncharacterized protein</fullName>
    </submittedName>
</protein>